<dbReference type="STRING" id="6239.Y40B10A.3a.1"/>
<dbReference type="Pfam" id="PF10292">
    <property type="entry name" value="7TM_GPCR_Srab"/>
    <property type="match status" value="1"/>
</dbReference>
<reference evidence="6 7" key="1">
    <citation type="journal article" date="1998" name="Science">
        <title>Genome sequence of the nematode C. elegans: a platform for investigating biology.</title>
        <authorList>
            <consortium name="The C. elegans sequencing consortium"/>
            <person name="Sulson J.E."/>
            <person name="Waterston R."/>
        </authorList>
    </citation>
    <scope>NUCLEOTIDE SEQUENCE [LARGE SCALE GENOMIC DNA]</scope>
    <source>
        <strain evidence="6 7">Bristol N2</strain>
    </source>
</reference>
<evidence type="ECO:0000313" key="8">
    <source>
        <dbReference type="WormBase" id="Y40B10A.3a"/>
    </source>
</evidence>
<keyword evidence="3 5" id="KW-1133">Transmembrane helix</keyword>
<dbReference type="UCSC" id="Y40B10A.3">
    <property type="organism name" value="c. elegans"/>
</dbReference>
<evidence type="ECO:0000313" key="7">
    <source>
        <dbReference type="Proteomes" id="UP000001940"/>
    </source>
</evidence>
<evidence type="ECO:0000256" key="5">
    <source>
        <dbReference type="SAM" id="Phobius"/>
    </source>
</evidence>
<gene>
    <name evidence="6 8" type="primary">srab-23</name>
    <name evidence="6" type="ORF">CELE_Y40B10A.3</name>
    <name evidence="8" type="ORF">Y40B10A.3</name>
</gene>
<dbReference type="PANTHER" id="PTHR46561">
    <property type="entry name" value="SERPENTINE RECEPTOR, CLASS AB (CLASS A-LIKE)-RELATED"/>
    <property type="match status" value="1"/>
</dbReference>
<name>Q965W7_CAEEL</name>
<dbReference type="OrthoDB" id="5860241at2759"/>
<feature type="transmembrane region" description="Helical" evidence="5">
    <location>
        <begin position="109"/>
        <end position="127"/>
    </location>
</feature>
<organism evidence="6 7">
    <name type="scientific">Caenorhabditis elegans</name>
    <dbReference type="NCBI Taxonomy" id="6239"/>
    <lineage>
        <taxon>Eukaryota</taxon>
        <taxon>Metazoa</taxon>
        <taxon>Ecdysozoa</taxon>
        <taxon>Nematoda</taxon>
        <taxon>Chromadorea</taxon>
        <taxon>Rhabditida</taxon>
        <taxon>Rhabditina</taxon>
        <taxon>Rhabditomorpha</taxon>
        <taxon>Rhabditoidea</taxon>
        <taxon>Rhabditidae</taxon>
        <taxon>Peloderinae</taxon>
        <taxon>Caenorhabditis</taxon>
    </lineage>
</organism>
<protein>
    <submittedName>
        <fullName evidence="6">G protein-coupled receptor</fullName>
    </submittedName>
</protein>
<keyword evidence="2 5" id="KW-0812">Transmembrane</keyword>
<dbReference type="OMA" id="WFVIAPL"/>
<dbReference type="HOGENOM" id="CLU_070163_1_0_1"/>
<dbReference type="FunCoup" id="Q965W7">
    <property type="interactions" value="5"/>
</dbReference>
<dbReference type="GO" id="GO:0016020">
    <property type="term" value="C:membrane"/>
    <property type="evidence" value="ECO:0007669"/>
    <property type="project" value="UniProtKB-SubCell"/>
</dbReference>
<evidence type="ECO:0000256" key="4">
    <source>
        <dbReference type="ARBA" id="ARBA00023136"/>
    </source>
</evidence>
<dbReference type="EMBL" id="BX284605">
    <property type="protein sequence ID" value="CCD70632.1"/>
    <property type="molecule type" value="Genomic_DNA"/>
</dbReference>
<dbReference type="InParanoid" id="Q965W7"/>
<dbReference type="InterPro" id="IPR053286">
    <property type="entry name" value="Nematode_rcpt-like_srab"/>
</dbReference>
<feature type="transmembrane region" description="Helical" evidence="5">
    <location>
        <begin position="248"/>
        <end position="267"/>
    </location>
</feature>
<comment type="subcellular location">
    <subcellularLocation>
        <location evidence="1">Membrane</location>
        <topology evidence="1">Multi-pass membrane protein</topology>
    </subcellularLocation>
</comment>
<dbReference type="GeneID" id="189786"/>
<evidence type="ECO:0000256" key="3">
    <source>
        <dbReference type="ARBA" id="ARBA00022989"/>
    </source>
</evidence>
<dbReference type="PhylomeDB" id="Q965W7"/>
<dbReference type="WormBase" id="Y40B10A.3a">
    <property type="protein sequence ID" value="CE38237"/>
    <property type="gene ID" value="WBGene00021488"/>
    <property type="gene designation" value="srab-23"/>
</dbReference>
<dbReference type="InterPro" id="IPR019408">
    <property type="entry name" value="7TM_GPCR_serpentine_rcpt_Srab"/>
</dbReference>
<dbReference type="CTD" id="189786"/>
<dbReference type="Proteomes" id="UP000001940">
    <property type="component" value="Chromosome V"/>
</dbReference>
<evidence type="ECO:0000256" key="2">
    <source>
        <dbReference type="ARBA" id="ARBA00022692"/>
    </source>
</evidence>
<feature type="transmembrane region" description="Helical" evidence="5">
    <location>
        <begin position="27"/>
        <end position="48"/>
    </location>
</feature>
<sequence length="315" mass="35277">MFSEKMISSDCSKMAEFATSRALQASLGLNLIIVIFAIPNIVYSMVFIATKHVFHLNTQLQILVPLFGLLLHSIGRLGLHSTDLVAYFGNWQDPCEIIPNFYRCLILRGFYNVGLALSSMCSVALVIERIVALKYSITYEYCGQFFGVLLVFLQIFLATCYLFSMYFHAAFTPGDQKLYYCQTIASSTGSVWFVIAPLYAVMIGQIASRIVFELLLRKNKALRNSVSLSLSTRFNLDQSIRSLRALKLLVNCNTLVFATLSVVTTTLHFNSSSLSKPNYIALVEAVHILPLYGIAVSVGVYQITRTCRALCRQLF</sequence>
<feature type="transmembrane region" description="Helical" evidence="5">
    <location>
        <begin position="191"/>
        <end position="212"/>
    </location>
</feature>
<keyword evidence="7" id="KW-1185">Reference proteome</keyword>
<dbReference type="PANTHER" id="PTHR46561:SF7">
    <property type="entry name" value="G PROTEIN-COUPLED RECEPTOR-RELATED"/>
    <property type="match status" value="1"/>
</dbReference>
<dbReference type="SMR" id="Q965W7"/>
<dbReference type="AlphaFoldDB" id="Q965W7"/>
<dbReference type="AGR" id="WB:WBGene00021488"/>
<keyword evidence="4 5" id="KW-0472">Membrane</keyword>
<dbReference type="RefSeq" id="NP_503555.2">
    <property type="nucleotide sequence ID" value="NM_071154.2"/>
</dbReference>
<evidence type="ECO:0000313" key="6">
    <source>
        <dbReference type="EMBL" id="CCD70632.1"/>
    </source>
</evidence>
<accession>Q965W7</accession>
<proteinExistence type="predicted"/>
<evidence type="ECO:0000256" key="1">
    <source>
        <dbReference type="ARBA" id="ARBA00004141"/>
    </source>
</evidence>
<feature type="transmembrane region" description="Helical" evidence="5">
    <location>
        <begin position="148"/>
        <end position="171"/>
    </location>
</feature>
<feature type="transmembrane region" description="Helical" evidence="5">
    <location>
        <begin position="279"/>
        <end position="303"/>
    </location>
</feature>
<dbReference type="PaxDb" id="6239-Y40B10A.3"/>
<keyword evidence="6" id="KW-0675">Receptor</keyword>
<dbReference type="eggNOG" id="ENOG502THB7">
    <property type="taxonomic scope" value="Eukaryota"/>
</dbReference>